<keyword evidence="7" id="KW-0539">Nucleus</keyword>
<dbReference type="PANTHER" id="PTHR31944:SF129">
    <property type="entry name" value="ASPYRIDONES CLUSTER REGULATOR APDR-RELATED"/>
    <property type="match status" value="1"/>
</dbReference>
<dbReference type="SUPFAM" id="SSF103473">
    <property type="entry name" value="MFS general substrate transporter"/>
    <property type="match status" value="1"/>
</dbReference>
<dbReference type="GO" id="GO:0001228">
    <property type="term" value="F:DNA-binding transcription activator activity, RNA polymerase II-specific"/>
    <property type="evidence" value="ECO:0007669"/>
    <property type="project" value="TreeGrafter"/>
</dbReference>
<dbReference type="GO" id="GO:0008270">
    <property type="term" value="F:zinc ion binding"/>
    <property type="evidence" value="ECO:0007669"/>
    <property type="project" value="InterPro"/>
</dbReference>
<keyword evidence="2" id="KW-0479">Metal-binding</keyword>
<comment type="subcellular location">
    <subcellularLocation>
        <location evidence="1">Membrane</location>
        <topology evidence="1">Multi-pass membrane protein</topology>
    </subcellularLocation>
</comment>
<feature type="transmembrane region" description="Helical" evidence="9">
    <location>
        <begin position="527"/>
        <end position="549"/>
    </location>
</feature>
<dbReference type="InterPro" id="IPR051430">
    <property type="entry name" value="Fungal_TF_Env_Response"/>
</dbReference>
<feature type="transmembrane region" description="Helical" evidence="9">
    <location>
        <begin position="464"/>
        <end position="485"/>
    </location>
</feature>
<dbReference type="GO" id="GO:0005634">
    <property type="term" value="C:nucleus"/>
    <property type="evidence" value="ECO:0007669"/>
    <property type="project" value="TreeGrafter"/>
</dbReference>
<evidence type="ECO:0000256" key="8">
    <source>
        <dbReference type="SAM" id="MobiDB-lite"/>
    </source>
</evidence>
<dbReference type="CDD" id="cd12148">
    <property type="entry name" value="fungal_TF_MHR"/>
    <property type="match status" value="1"/>
</dbReference>
<evidence type="ECO:0000256" key="3">
    <source>
        <dbReference type="ARBA" id="ARBA00022833"/>
    </source>
</evidence>
<keyword evidence="9" id="KW-0812">Transmembrane</keyword>
<evidence type="ECO:0000256" key="5">
    <source>
        <dbReference type="ARBA" id="ARBA00023125"/>
    </source>
</evidence>
<sequence length="715" mass="77568">MSNASSLIEDAGLQRELRAKSRSWIHVAQSWVSAPIEKDRLSIEGLQIYCLLLLARQVNCVGADLVWISAGSLMRMAIQMGLHQDPDHLGGMARLQKEMRRRLWYTILELNVQAALDSGMRPMVTGDDFNTRPPSNINDEDLDNEMQRESSKEMSSTPTRASFQCLLAASVLLRLEAARVINALKEEPPYDRVVRLGEELASVCRNATVSINHHRSVAKDLWPTEFPYSWCDHFHRRFLLCLHLPYAVKAAHNPINSYSSKAGLDAALYLVSLLDDEIYRRLLLVGGGMFRDILTSGAMLIFLELITQLENESSAFLKKRNQARREPLLEDARNLVQYAQDRLWYGETNVKGYVFVSMAMGQVDAMLSNSSTKDAIVKSASESLVVCHDILRSTAANLLSRVTMDPNVACGIGDDALAIPIIDDINFDFMNDGNMDFGLASSCVAIFEIGSAVCGSAPNMDALIVGRVLCGIGGSGLYCGVITLLAATTTLQERPMYVASTGMTWGLGMVLGPIVGKGFSQALSAGASGNIIGLFVCSGVLFILLQQAFTIGTTVTRRIVPVELFKSRTMLFVFACTSAAGTACFVPVYFVPLFFQFTRGDGALDASVGLLTFITPCIVMICVNVGVMSAYGLYMPWYTIGGALVLTGGALFYTVGVDTSAAYIYGYSVLTGLGTGMYLQASFSVAQASVALDMVASASRFITCAFGDSSANDLG</sequence>
<dbReference type="InterPro" id="IPR007219">
    <property type="entry name" value="XnlR_reg_dom"/>
</dbReference>
<keyword evidence="6" id="KW-0804">Transcription</keyword>
<keyword evidence="4" id="KW-0805">Transcription regulation</keyword>
<dbReference type="Pfam" id="PF04082">
    <property type="entry name" value="Fungal_trans"/>
    <property type="match status" value="1"/>
</dbReference>
<dbReference type="GO" id="GO:0006351">
    <property type="term" value="P:DNA-templated transcription"/>
    <property type="evidence" value="ECO:0007669"/>
    <property type="project" value="InterPro"/>
</dbReference>
<keyword evidence="5" id="KW-0238">DNA-binding</keyword>
<feature type="transmembrane region" description="Helical" evidence="9">
    <location>
        <begin position="610"/>
        <end position="630"/>
    </location>
</feature>
<evidence type="ECO:0000256" key="1">
    <source>
        <dbReference type="ARBA" id="ARBA00004141"/>
    </source>
</evidence>
<dbReference type="InterPro" id="IPR011701">
    <property type="entry name" value="MFS"/>
</dbReference>
<dbReference type="Proteomes" id="UP000177622">
    <property type="component" value="Unassembled WGS sequence"/>
</dbReference>
<organism evidence="11 12">
    <name type="scientific">Penicillium arizonense</name>
    <dbReference type="NCBI Taxonomy" id="1835702"/>
    <lineage>
        <taxon>Eukaryota</taxon>
        <taxon>Fungi</taxon>
        <taxon>Dikarya</taxon>
        <taxon>Ascomycota</taxon>
        <taxon>Pezizomycotina</taxon>
        <taxon>Eurotiomycetes</taxon>
        <taxon>Eurotiomycetidae</taxon>
        <taxon>Eurotiales</taxon>
        <taxon>Aspergillaceae</taxon>
        <taxon>Penicillium</taxon>
    </lineage>
</organism>
<evidence type="ECO:0000259" key="10">
    <source>
        <dbReference type="SMART" id="SM00906"/>
    </source>
</evidence>
<evidence type="ECO:0000256" key="9">
    <source>
        <dbReference type="SAM" id="Phobius"/>
    </source>
</evidence>
<dbReference type="GO" id="GO:0000978">
    <property type="term" value="F:RNA polymerase II cis-regulatory region sequence-specific DNA binding"/>
    <property type="evidence" value="ECO:0007669"/>
    <property type="project" value="TreeGrafter"/>
</dbReference>
<gene>
    <name evidence="11" type="ORF">PENARI_c003G09159</name>
</gene>
<protein>
    <recommendedName>
        <fullName evidence="10">Xylanolytic transcriptional activator regulatory domain-containing protein</fullName>
    </recommendedName>
</protein>
<dbReference type="EMBL" id="LXJU01000003">
    <property type="protein sequence ID" value="OGE56099.1"/>
    <property type="molecule type" value="Genomic_DNA"/>
</dbReference>
<reference evidence="11 12" key="1">
    <citation type="journal article" date="2016" name="Sci. Rep.">
        <title>Penicillium arizonense, a new, genome sequenced fungal species, reveals a high chemical diversity in secreted metabolites.</title>
        <authorList>
            <person name="Grijseels S."/>
            <person name="Nielsen J.C."/>
            <person name="Randelovic M."/>
            <person name="Nielsen J."/>
            <person name="Nielsen K.F."/>
            <person name="Workman M."/>
            <person name="Frisvad J.C."/>
        </authorList>
    </citation>
    <scope>NUCLEOTIDE SEQUENCE [LARGE SCALE GENOMIC DNA]</scope>
    <source>
        <strain evidence="11 12">CBS 141311</strain>
    </source>
</reference>
<name>A0A1F5LT31_PENAI</name>
<evidence type="ECO:0000313" key="12">
    <source>
        <dbReference type="Proteomes" id="UP000177622"/>
    </source>
</evidence>
<accession>A0A1F5LT31</accession>
<keyword evidence="3" id="KW-0862">Zinc</keyword>
<dbReference type="OrthoDB" id="4337792at2759"/>
<keyword evidence="9" id="KW-0472">Membrane</keyword>
<feature type="transmembrane region" description="Helical" evidence="9">
    <location>
        <begin position="570"/>
        <end position="590"/>
    </location>
</feature>
<keyword evidence="12" id="KW-1185">Reference proteome</keyword>
<feature type="region of interest" description="Disordered" evidence="8">
    <location>
        <begin position="126"/>
        <end position="155"/>
    </location>
</feature>
<evidence type="ECO:0000256" key="6">
    <source>
        <dbReference type="ARBA" id="ARBA00023163"/>
    </source>
</evidence>
<dbReference type="GO" id="GO:0022857">
    <property type="term" value="F:transmembrane transporter activity"/>
    <property type="evidence" value="ECO:0007669"/>
    <property type="project" value="InterPro"/>
</dbReference>
<evidence type="ECO:0000256" key="7">
    <source>
        <dbReference type="ARBA" id="ARBA00023242"/>
    </source>
</evidence>
<feature type="transmembrane region" description="Helical" evidence="9">
    <location>
        <begin position="637"/>
        <end position="656"/>
    </location>
</feature>
<dbReference type="InterPro" id="IPR036259">
    <property type="entry name" value="MFS_trans_sf"/>
</dbReference>
<feature type="transmembrane region" description="Helical" evidence="9">
    <location>
        <begin position="662"/>
        <end position="679"/>
    </location>
</feature>
<dbReference type="RefSeq" id="XP_022491528.1">
    <property type="nucleotide sequence ID" value="XM_022628640.1"/>
</dbReference>
<evidence type="ECO:0000313" key="11">
    <source>
        <dbReference type="EMBL" id="OGE56099.1"/>
    </source>
</evidence>
<dbReference type="AlphaFoldDB" id="A0A1F5LT31"/>
<keyword evidence="9" id="KW-1133">Transmembrane helix</keyword>
<feature type="transmembrane region" description="Helical" evidence="9">
    <location>
        <begin position="497"/>
        <end position="515"/>
    </location>
</feature>
<dbReference type="Pfam" id="PF07690">
    <property type="entry name" value="MFS_1"/>
    <property type="match status" value="1"/>
</dbReference>
<comment type="caution">
    <text evidence="11">The sequence shown here is derived from an EMBL/GenBank/DDBJ whole genome shotgun (WGS) entry which is preliminary data.</text>
</comment>
<evidence type="ECO:0000256" key="4">
    <source>
        <dbReference type="ARBA" id="ARBA00023015"/>
    </source>
</evidence>
<dbReference type="PANTHER" id="PTHR31944">
    <property type="entry name" value="HEME-RESPONSIVE ZINC FINGER TRANSCRIPTION FACTOR HAP1"/>
    <property type="match status" value="1"/>
</dbReference>
<proteinExistence type="predicted"/>
<feature type="domain" description="Xylanolytic transcriptional activator regulatory" evidence="10">
    <location>
        <begin position="66"/>
        <end position="140"/>
    </location>
</feature>
<dbReference type="Gene3D" id="1.20.1250.20">
    <property type="entry name" value="MFS general substrate transporter like domains"/>
    <property type="match status" value="1"/>
</dbReference>
<evidence type="ECO:0000256" key="2">
    <source>
        <dbReference type="ARBA" id="ARBA00022723"/>
    </source>
</evidence>
<dbReference type="GeneID" id="34573374"/>
<dbReference type="GO" id="GO:0016020">
    <property type="term" value="C:membrane"/>
    <property type="evidence" value="ECO:0007669"/>
    <property type="project" value="UniProtKB-SubCell"/>
</dbReference>
<dbReference type="SMART" id="SM00906">
    <property type="entry name" value="Fungal_trans"/>
    <property type="match status" value="1"/>
</dbReference>